<dbReference type="InterPro" id="IPR001810">
    <property type="entry name" value="F-box_dom"/>
</dbReference>
<protein>
    <recommendedName>
        <fullName evidence="1">F-box domain-containing protein</fullName>
    </recommendedName>
</protein>
<evidence type="ECO:0000313" key="3">
    <source>
        <dbReference type="Proteomes" id="UP000232615"/>
    </source>
</evidence>
<keyword evidence="3" id="KW-1185">Reference proteome</keyword>
<proteinExistence type="predicted"/>
<feature type="domain" description="F-box" evidence="1">
    <location>
        <begin position="1"/>
        <end position="45"/>
    </location>
</feature>
<reference evidence="2 3" key="1">
    <citation type="journal article" date="2014" name="Arch. Virol.">
        <title>Complete genome sequence of Tunisvirus, a new member of the proposed family Marseilleviridae.</title>
        <authorList>
            <person name="Aherfi S."/>
            <person name="Boughalmi M."/>
            <person name="Pagnier I."/>
            <person name="Fournous G."/>
            <person name="La Scola B."/>
            <person name="Raoult D."/>
            <person name="Colson P."/>
        </authorList>
    </citation>
    <scope>NUCLEOTIDE SEQUENCE [LARGE SCALE GENOMIC DNA]</scope>
    <source>
        <strain evidence="2 3">U484</strain>
    </source>
</reference>
<dbReference type="Gene3D" id="1.20.1280.50">
    <property type="match status" value="1"/>
</dbReference>
<dbReference type="SUPFAM" id="SSF81383">
    <property type="entry name" value="F-box domain"/>
    <property type="match status" value="1"/>
</dbReference>
<dbReference type="Pfam" id="PF12937">
    <property type="entry name" value="F-box-like"/>
    <property type="match status" value="1"/>
</dbReference>
<dbReference type="InterPro" id="IPR036047">
    <property type="entry name" value="F-box-like_dom_sf"/>
</dbReference>
<dbReference type="CDD" id="cd09917">
    <property type="entry name" value="F-box_SF"/>
    <property type="match status" value="1"/>
</dbReference>
<gene>
    <name evidence="2" type="ORF">TNS_ORF384</name>
</gene>
<dbReference type="EMBL" id="KF483846">
    <property type="protein sequence ID" value="AHC55102.1"/>
    <property type="molecule type" value="Genomic_DNA"/>
</dbReference>
<dbReference type="SMART" id="SM00256">
    <property type="entry name" value="FBOX"/>
    <property type="match status" value="1"/>
</dbReference>
<organism evidence="2 3">
    <name type="scientific">Tunisvirus fontaine2</name>
    <dbReference type="NCBI Taxonomy" id="1421067"/>
    <lineage>
        <taxon>Viruses</taxon>
        <taxon>Varidnaviria</taxon>
        <taxon>Bamfordvirae</taxon>
        <taxon>Nucleocytoviricota</taxon>
        <taxon>Megaviricetes</taxon>
        <taxon>Pimascovirales</taxon>
        <taxon>Pimascovirales incertae sedis</taxon>
        <taxon>Marseilleviridae</taxon>
        <taxon>Losannavirus</taxon>
        <taxon>Losannavirus tunisense</taxon>
    </lineage>
</organism>
<evidence type="ECO:0000259" key="1">
    <source>
        <dbReference type="PROSITE" id="PS50181"/>
    </source>
</evidence>
<name>V9SH74_9VIRU</name>
<dbReference type="Proteomes" id="UP000232615">
    <property type="component" value="Segment"/>
</dbReference>
<evidence type="ECO:0000313" key="2">
    <source>
        <dbReference type="EMBL" id="AHC55102.1"/>
    </source>
</evidence>
<sequence>MEGLPNELLVSIIGFLDAKDALMLSETCHLFRDIVLENAKIVQSRVSRKSLPFLERRVLAVISGECDFFEAIKEKSPFSGKILTCKKCEGKLFKGKKVGVWNEEAFAHGCRVYREKSVWVDGLVQYSHRRTFNSSETISLPSERRGKRVLVVAYTKVPGIFACNGEKYAIFKDRKRKNCSPCCKEHRGEMPALLF</sequence>
<dbReference type="PROSITE" id="PS50181">
    <property type="entry name" value="FBOX"/>
    <property type="match status" value="1"/>
</dbReference>
<accession>V9SH74</accession>